<comment type="caution">
    <text evidence="1">The sequence shown here is derived from an EMBL/GenBank/DDBJ whole genome shotgun (WGS) entry which is preliminary data.</text>
</comment>
<evidence type="ECO:0000313" key="2">
    <source>
        <dbReference type="Proteomes" id="UP000176253"/>
    </source>
</evidence>
<reference evidence="1 2" key="1">
    <citation type="journal article" date="2016" name="Nat. Commun.">
        <title>Thousands of microbial genomes shed light on interconnected biogeochemical processes in an aquifer system.</title>
        <authorList>
            <person name="Anantharaman K."/>
            <person name="Brown C.T."/>
            <person name="Hug L.A."/>
            <person name="Sharon I."/>
            <person name="Castelle C.J."/>
            <person name="Probst A.J."/>
            <person name="Thomas B.C."/>
            <person name="Singh A."/>
            <person name="Wilkins M.J."/>
            <person name="Karaoz U."/>
            <person name="Brodie E.L."/>
            <person name="Williams K.H."/>
            <person name="Hubbard S.S."/>
            <person name="Banfield J.F."/>
        </authorList>
    </citation>
    <scope>NUCLEOTIDE SEQUENCE [LARGE SCALE GENOMIC DNA]</scope>
</reference>
<accession>A0A1F5ZX30</accession>
<protein>
    <submittedName>
        <fullName evidence="1">Uncharacterized protein</fullName>
    </submittedName>
</protein>
<gene>
    <name evidence="1" type="ORF">A3D78_06515</name>
</gene>
<dbReference type="EMBL" id="MFJM01000051">
    <property type="protein sequence ID" value="OGG16905.1"/>
    <property type="molecule type" value="Genomic_DNA"/>
</dbReference>
<dbReference type="Proteomes" id="UP000176253">
    <property type="component" value="Unassembled WGS sequence"/>
</dbReference>
<dbReference type="STRING" id="1798383.A3D78_06515"/>
<sequence length="99" mass="11450">MTKDVSSGEKLQAQLNLMSETKKRDLESFIVNTVKIKLIKRFEEILEIEGKSNLRQLLLVPVFSISELSRRIAEKAPELTTLYYKELFAAFDEAGNRWT</sequence>
<dbReference type="AlphaFoldDB" id="A0A1F5ZX30"/>
<proteinExistence type="predicted"/>
<name>A0A1F5ZX30_9BACT</name>
<organism evidence="1 2">
    <name type="scientific">Candidatus Gottesmanbacteria bacterium RIFCSPHIGHO2_02_FULL_39_14</name>
    <dbReference type="NCBI Taxonomy" id="1798383"/>
    <lineage>
        <taxon>Bacteria</taxon>
        <taxon>Candidatus Gottesmaniibacteriota</taxon>
    </lineage>
</organism>
<evidence type="ECO:0000313" key="1">
    <source>
        <dbReference type="EMBL" id="OGG16905.1"/>
    </source>
</evidence>